<dbReference type="EMBL" id="VIEB01000568">
    <property type="protein sequence ID" value="TQD86333.1"/>
    <property type="molecule type" value="Genomic_DNA"/>
</dbReference>
<dbReference type="Pfam" id="PF26138">
    <property type="entry name" value="DUF8040"/>
    <property type="match status" value="1"/>
</dbReference>
<keyword evidence="3" id="KW-1185">Reference proteome</keyword>
<name>A0A540LIP0_MALBA</name>
<accession>A0A540LIP0</accession>
<evidence type="ECO:0000313" key="2">
    <source>
        <dbReference type="EMBL" id="TQD86333.1"/>
    </source>
</evidence>
<reference evidence="2 3" key="1">
    <citation type="journal article" date="2019" name="G3 (Bethesda)">
        <title>Sequencing of a Wild Apple (Malus baccata) Genome Unravels the Differences Between Cultivated and Wild Apple Species Regarding Disease Resistance and Cold Tolerance.</title>
        <authorList>
            <person name="Chen X."/>
        </authorList>
    </citation>
    <scope>NUCLEOTIDE SEQUENCE [LARGE SCALE GENOMIC DNA]</scope>
    <source>
        <strain evidence="3">cv. Shandingzi</strain>
        <tissue evidence="2">Leaves</tissue>
    </source>
</reference>
<protein>
    <recommendedName>
        <fullName evidence="1">DUF8040 domain-containing protein</fullName>
    </recommendedName>
</protein>
<dbReference type="Proteomes" id="UP000315295">
    <property type="component" value="Unassembled WGS sequence"/>
</dbReference>
<evidence type="ECO:0000259" key="1">
    <source>
        <dbReference type="Pfam" id="PF26138"/>
    </source>
</evidence>
<evidence type="ECO:0000313" key="3">
    <source>
        <dbReference type="Proteomes" id="UP000315295"/>
    </source>
</evidence>
<comment type="caution">
    <text evidence="2">The sequence shown here is derived from an EMBL/GenBank/DDBJ whole genome shotgun (WGS) entry which is preliminary data.</text>
</comment>
<sequence length="141" mass="16795">MSEEEMEREDEEYYEAIKLLLMAVQAIVQVLNALMVIIHDDHIERPLAQRPISRIGYDYINKVLNEDPQEFRVLYRMYPNVFLKLCDVLIEKTHLKGTRFICIEEMVATFLLIIGQNSRYCQTRDTFWWSILQQAKISTTF</sequence>
<gene>
    <name evidence="2" type="ORF">C1H46_028091</name>
</gene>
<dbReference type="InterPro" id="IPR058353">
    <property type="entry name" value="DUF8040"/>
</dbReference>
<dbReference type="AlphaFoldDB" id="A0A540LIP0"/>
<feature type="domain" description="DUF8040" evidence="1">
    <location>
        <begin position="55"/>
        <end position="128"/>
    </location>
</feature>
<proteinExistence type="predicted"/>
<organism evidence="2 3">
    <name type="scientific">Malus baccata</name>
    <name type="common">Siberian crab apple</name>
    <name type="synonym">Pyrus baccata</name>
    <dbReference type="NCBI Taxonomy" id="106549"/>
    <lineage>
        <taxon>Eukaryota</taxon>
        <taxon>Viridiplantae</taxon>
        <taxon>Streptophyta</taxon>
        <taxon>Embryophyta</taxon>
        <taxon>Tracheophyta</taxon>
        <taxon>Spermatophyta</taxon>
        <taxon>Magnoliopsida</taxon>
        <taxon>eudicotyledons</taxon>
        <taxon>Gunneridae</taxon>
        <taxon>Pentapetalae</taxon>
        <taxon>rosids</taxon>
        <taxon>fabids</taxon>
        <taxon>Rosales</taxon>
        <taxon>Rosaceae</taxon>
        <taxon>Amygdaloideae</taxon>
        <taxon>Maleae</taxon>
        <taxon>Malus</taxon>
    </lineage>
</organism>